<dbReference type="RefSeq" id="WP_179507000.1">
    <property type="nucleotide sequence ID" value="NZ_JACCBY010000001.1"/>
</dbReference>
<sequence length="341" mass="34819">MTQTDQIIEAFDARARRREERRGFFKNAMGMAAVTAAGAAAMSMASDAAAQTAISEVDVLNFALNLEYLEAQFYSYAAFGTGLPNSLLTGGVGTQGQVVTGRDAGMARQVQFSDLGIAAYAREIAADEVAHVTFLRAAIRGSGTSDALIAAQPTIDISGGGAFAAAAAASGSPALAGFDPYKDDDSFLKAAFLFEDVGVTAYKGAAGALINNKTYLEAAAGILAVEAYHAAIVRGALYARGLATPMIVAAQNNAAAATAISNLRDSVDGSADLDQDITPITANGATASNIVPLDANGLAFSRTPAQVLNIVYLNPRSVTAGGFFPNGINNGNSGLRSSAAN</sequence>
<dbReference type="SUPFAM" id="SSF47240">
    <property type="entry name" value="Ferritin-like"/>
    <property type="match status" value="1"/>
</dbReference>
<comment type="caution">
    <text evidence="2">The sequence shown here is derived from an EMBL/GenBank/DDBJ whole genome shotgun (WGS) entry which is preliminary data.</text>
</comment>
<evidence type="ECO:0008006" key="4">
    <source>
        <dbReference type="Google" id="ProtNLM"/>
    </source>
</evidence>
<dbReference type="PANTHER" id="PTHR31694:SF26">
    <property type="entry name" value="OS05G0151100 PROTEIN"/>
    <property type="match status" value="1"/>
</dbReference>
<gene>
    <name evidence="2" type="ORF">HD841_000165</name>
</gene>
<dbReference type="PANTHER" id="PTHR31694">
    <property type="entry name" value="DESICCATION-LIKE PROTEIN"/>
    <property type="match status" value="1"/>
</dbReference>
<name>A0A7Y9FLM9_9SPHN</name>
<dbReference type="InterPro" id="IPR052965">
    <property type="entry name" value="Pigment-catalase-like"/>
</dbReference>
<organism evidence="2 3">
    <name type="scientific">Sphingomonas melonis</name>
    <dbReference type="NCBI Taxonomy" id="152682"/>
    <lineage>
        <taxon>Bacteria</taxon>
        <taxon>Pseudomonadati</taxon>
        <taxon>Pseudomonadota</taxon>
        <taxon>Alphaproteobacteria</taxon>
        <taxon>Sphingomonadales</taxon>
        <taxon>Sphingomonadaceae</taxon>
        <taxon>Sphingomonas</taxon>
    </lineage>
</organism>
<keyword evidence="3" id="KW-1185">Reference proteome</keyword>
<dbReference type="EMBL" id="JACCBY010000001">
    <property type="protein sequence ID" value="NYD88396.1"/>
    <property type="molecule type" value="Genomic_DNA"/>
</dbReference>
<evidence type="ECO:0000313" key="2">
    <source>
        <dbReference type="EMBL" id="NYD88396.1"/>
    </source>
</evidence>
<evidence type="ECO:0000256" key="1">
    <source>
        <dbReference type="SAM" id="Phobius"/>
    </source>
</evidence>
<dbReference type="Proteomes" id="UP000517753">
    <property type="component" value="Unassembled WGS sequence"/>
</dbReference>
<feature type="transmembrane region" description="Helical" evidence="1">
    <location>
        <begin position="24"/>
        <end position="45"/>
    </location>
</feature>
<dbReference type="AlphaFoldDB" id="A0A7Y9FLM9"/>
<keyword evidence="1" id="KW-0472">Membrane</keyword>
<reference evidence="2 3" key="1">
    <citation type="submission" date="2020-07" db="EMBL/GenBank/DDBJ databases">
        <authorList>
            <person name="Partida-Martinez L."/>
            <person name="Huntemann M."/>
            <person name="Clum A."/>
            <person name="Wang J."/>
            <person name="Palaniappan K."/>
            <person name="Ritter S."/>
            <person name="Chen I.-M."/>
            <person name="Stamatis D."/>
            <person name="Reddy T."/>
            <person name="O'Malley R."/>
            <person name="Daum C."/>
            <person name="Shapiro N."/>
            <person name="Ivanova N."/>
            <person name="Kyrpides N."/>
            <person name="Woyke T."/>
        </authorList>
    </citation>
    <scope>NUCLEOTIDE SEQUENCE [LARGE SCALE GENOMIC DNA]</scope>
    <source>
        <strain evidence="2 3">AS2.3</strain>
    </source>
</reference>
<dbReference type="InterPro" id="IPR009078">
    <property type="entry name" value="Ferritin-like_SF"/>
</dbReference>
<evidence type="ECO:0000313" key="3">
    <source>
        <dbReference type="Proteomes" id="UP000517753"/>
    </source>
</evidence>
<dbReference type="Pfam" id="PF13668">
    <property type="entry name" value="Ferritin_2"/>
    <property type="match status" value="1"/>
</dbReference>
<dbReference type="PROSITE" id="PS51318">
    <property type="entry name" value="TAT"/>
    <property type="match status" value="1"/>
</dbReference>
<keyword evidence="1" id="KW-0812">Transmembrane</keyword>
<accession>A0A7Y9FLM9</accession>
<reference evidence="2 3" key="2">
    <citation type="submission" date="2020-08" db="EMBL/GenBank/DDBJ databases">
        <title>The Agave Microbiome: Exploring the role of microbial communities in plant adaptations to desert environments.</title>
        <authorList>
            <person name="Partida-Martinez L.P."/>
        </authorList>
    </citation>
    <scope>NUCLEOTIDE SEQUENCE [LARGE SCALE GENOMIC DNA]</scope>
    <source>
        <strain evidence="2 3">AS2.3</strain>
    </source>
</reference>
<dbReference type="InterPro" id="IPR006311">
    <property type="entry name" value="TAT_signal"/>
</dbReference>
<proteinExistence type="predicted"/>
<protein>
    <recommendedName>
        <fullName evidence="4">Ferritin-like domain-containing protein</fullName>
    </recommendedName>
</protein>
<keyword evidence="1" id="KW-1133">Transmembrane helix</keyword>